<dbReference type="GO" id="GO:0043386">
    <property type="term" value="P:mycotoxin biosynthetic process"/>
    <property type="evidence" value="ECO:0007669"/>
    <property type="project" value="InterPro"/>
</dbReference>
<feature type="compositionally biased region" description="Basic and acidic residues" evidence="2">
    <location>
        <begin position="117"/>
        <end position="130"/>
    </location>
</feature>
<reference evidence="3 4" key="1">
    <citation type="journal article" date="2020" name="Microbiol. Resour. Announc.">
        <title>Draft Genome Sequence of a Cladosporium Species Isolated from the Mesophotic Ascidian Didemnum maculosum.</title>
        <authorList>
            <person name="Gioti A."/>
            <person name="Siaperas R."/>
            <person name="Nikolaivits E."/>
            <person name="Le Goff G."/>
            <person name="Ouazzani J."/>
            <person name="Kotoulas G."/>
            <person name="Topakas E."/>
        </authorList>
    </citation>
    <scope>NUCLEOTIDE SEQUENCE [LARGE SCALE GENOMIC DNA]</scope>
    <source>
        <strain evidence="3 4">TM138-S3</strain>
    </source>
</reference>
<evidence type="ECO:0000256" key="2">
    <source>
        <dbReference type="SAM" id="MobiDB-lite"/>
    </source>
</evidence>
<dbReference type="InterPro" id="IPR021765">
    <property type="entry name" value="UstYa-like"/>
</dbReference>
<proteinExistence type="inferred from homology"/>
<evidence type="ECO:0000256" key="1">
    <source>
        <dbReference type="ARBA" id="ARBA00035112"/>
    </source>
</evidence>
<keyword evidence="4" id="KW-1185">Reference proteome</keyword>
<dbReference type="Pfam" id="PF11807">
    <property type="entry name" value="UstYa"/>
    <property type="match status" value="1"/>
</dbReference>
<sequence length="130" mass="15476">MQSMNIQRHQLHCLNLLRQSLYYNFNYYNTQGKGAFSNEEHIVRKHVSHCLDILRQQLMCTIDIGVLGQVWIQSNPNEMPHAFVDFNTKHICRNFDDVRRWAEERQMPDSVPQDFLEPPKEGDRILHEIP</sequence>
<accession>A0AB34KHA9</accession>
<dbReference type="PANTHER" id="PTHR33365">
    <property type="entry name" value="YALI0B05434P"/>
    <property type="match status" value="1"/>
</dbReference>
<dbReference type="EMBL" id="JAAQHG020000028">
    <property type="protein sequence ID" value="KAL1584128.1"/>
    <property type="molecule type" value="Genomic_DNA"/>
</dbReference>
<dbReference type="RefSeq" id="XP_069227234.1">
    <property type="nucleotide sequence ID" value="XM_069375906.1"/>
</dbReference>
<dbReference type="Proteomes" id="UP000803884">
    <property type="component" value="Unassembled WGS sequence"/>
</dbReference>
<feature type="region of interest" description="Disordered" evidence="2">
    <location>
        <begin position="109"/>
        <end position="130"/>
    </location>
</feature>
<name>A0AB34KHA9_9PEZI</name>
<evidence type="ECO:0000313" key="3">
    <source>
        <dbReference type="EMBL" id="KAL1584128.1"/>
    </source>
</evidence>
<dbReference type="GeneID" id="96008744"/>
<comment type="caution">
    <text evidence="3">The sequence shown here is derived from an EMBL/GenBank/DDBJ whole genome shotgun (WGS) entry which is preliminary data.</text>
</comment>
<dbReference type="AlphaFoldDB" id="A0AB34KHA9"/>
<comment type="similarity">
    <text evidence="1">Belongs to the ustYa family.</text>
</comment>
<evidence type="ECO:0008006" key="5">
    <source>
        <dbReference type="Google" id="ProtNLM"/>
    </source>
</evidence>
<gene>
    <name evidence="3" type="ORF">WHR41_07301</name>
</gene>
<dbReference type="PANTHER" id="PTHR33365:SF13">
    <property type="entry name" value="TAT PATHWAY SIGNAL SEQUENCE"/>
    <property type="match status" value="1"/>
</dbReference>
<evidence type="ECO:0000313" key="4">
    <source>
        <dbReference type="Proteomes" id="UP000803884"/>
    </source>
</evidence>
<organism evidence="3 4">
    <name type="scientific">Cladosporium halotolerans</name>
    <dbReference type="NCBI Taxonomy" id="1052096"/>
    <lineage>
        <taxon>Eukaryota</taxon>
        <taxon>Fungi</taxon>
        <taxon>Dikarya</taxon>
        <taxon>Ascomycota</taxon>
        <taxon>Pezizomycotina</taxon>
        <taxon>Dothideomycetes</taxon>
        <taxon>Dothideomycetidae</taxon>
        <taxon>Cladosporiales</taxon>
        <taxon>Cladosporiaceae</taxon>
        <taxon>Cladosporium</taxon>
    </lineage>
</organism>
<protein>
    <recommendedName>
        <fullName evidence="5">Tat pathway signal sequence protein</fullName>
    </recommendedName>
</protein>